<dbReference type="Gene3D" id="1.10.3210.10">
    <property type="entry name" value="Hypothetical protein af1432"/>
    <property type="match status" value="1"/>
</dbReference>
<dbReference type="AlphaFoldDB" id="I3YBN6"/>
<evidence type="ECO:0000313" key="2">
    <source>
        <dbReference type="EMBL" id="AFL74404.1"/>
    </source>
</evidence>
<evidence type="ECO:0000313" key="3">
    <source>
        <dbReference type="Proteomes" id="UP000006062"/>
    </source>
</evidence>
<dbReference type="Proteomes" id="UP000006062">
    <property type="component" value="Chromosome"/>
</dbReference>
<dbReference type="RefSeq" id="WP_014778849.1">
    <property type="nucleotide sequence ID" value="NC_018012.1"/>
</dbReference>
<protein>
    <submittedName>
        <fullName evidence="2">Putative signal transduction protein</fullName>
    </submittedName>
</protein>
<dbReference type="eggNOG" id="COG1639">
    <property type="taxonomic scope" value="Bacteria"/>
</dbReference>
<dbReference type="OrthoDB" id="9770715at2"/>
<dbReference type="InterPro" id="IPR052340">
    <property type="entry name" value="RNase_Y/CdgJ"/>
</dbReference>
<dbReference type="EMBL" id="CP003154">
    <property type="protein sequence ID" value="AFL74404.1"/>
    <property type="molecule type" value="Genomic_DNA"/>
</dbReference>
<proteinExistence type="predicted"/>
<dbReference type="CDD" id="cd00077">
    <property type="entry name" value="HDc"/>
    <property type="match status" value="1"/>
</dbReference>
<organism evidence="2 3">
    <name type="scientific">Thiocystis violascens (strain ATCC 17096 / DSM 198 / 6111)</name>
    <name type="common">Chromatium violascens</name>
    <dbReference type="NCBI Taxonomy" id="765911"/>
    <lineage>
        <taxon>Bacteria</taxon>
        <taxon>Pseudomonadati</taxon>
        <taxon>Pseudomonadota</taxon>
        <taxon>Gammaproteobacteria</taxon>
        <taxon>Chromatiales</taxon>
        <taxon>Chromatiaceae</taxon>
        <taxon>Thiocystis</taxon>
    </lineage>
</organism>
<name>I3YBN6_THIV6</name>
<dbReference type="PANTHER" id="PTHR33525:SF3">
    <property type="entry name" value="RIBONUCLEASE Y"/>
    <property type="match status" value="1"/>
</dbReference>
<dbReference type="HOGENOM" id="CLU_048246_4_0_6"/>
<dbReference type="KEGG" id="tvi:Thivi_2463"/>
<accession>I3YBN6</accession>
<sequence>MTPESLVRATENLFSLPDVVLRVNQLIDEPATRPADLAEVILCDPGLSARLLRVVNSAFYAQPKPVETVSQAIGLIGFQALRDLIMATAAVDLFKGLPPEKVNMEHFWLHGVACGIAARDLAARRGLRNGERLFLAGLLHGLGRLMFFSQCADAYREVLRLVEREQLDSVAAEERVFGFNHVELGAELLRAWRFPESIWKVVAARLDPALAGAYRAEAEILQVAERVARQVAATAIDTGEIASVDASDELKVLAERWSLEPDALLDLPGATSLRAFEVFEILLPGSTLVY</sequence>
<dbReference type="SUPFAM" id="SSF109604">
    <property type="entry name" value="HD-domain/PDEase-like"/>
    <property type="match status" value="1"/>
</dbReference>
<reference evidence="2 3" key="1">
    <citation type="submission" date="2012-06" db="EMBL/GenBank/DDBJ databases">
        <title>Complete sequence of Thiocystis violascens DSM 198.</title>
        <authorList>
            <consortium name="US DOE Joint Genome Institute"/>
            <person name="Lucas S."/>
            <person name="Han J."/>
            <person name="Lapidus A."/>
            <person name="Cheng J.-F."/>
            <person name="Goodwin L."/>
            <person name="Pitluck S."/>
            <person name="Peters L."/>
            <person name="Ovchinnikova G."/>
            <person name="Teshima H."/>
            <person name="Detter J.C."/>
            <person name="Han C."/>
            <person name="Tapia R."/>
            <person name="Land M."/>
            <person name="Hauser L."/>
            <person name="Kyrpides N."/>
            <person name="Ivanova N."/>
            <person name="Pagani I."/>
            <person name="Vogl K."/>
            <person name="Liu Z."/>
            <person name="Frigaard N.-U."/>
            <person name="Bryant D."/>
            <person name="Woyke T."/>
        </authorList>
    </citation>
    <scope>NUCLEOTIDE SEQUENCE [LARGE SCALE GENOMIC DNA]</scope>
    <source>
        <strain evidence="3">ATCC 17096 / DSM 198 / 6111</strain>
    </source>
</reference>
<evidence type="ECO:0000259" key="1">
    <source>
        <dbReference type="PROSITE" id="PS51833"/>
    </source>
</evidence>
<feature type="domain" description="HDOD" evidence="1">
    <location>
        <begin position="13"/>
        <end position="208"/>
    </location>
</feature>
<dbReference type="PROSITE" id="PS51833">
    <property type="entry name" value="HDOD"/>
    <property type="match status" value="1"/>
</dbReference>
<dbReference type="Pfam" id="PF08668">
    <property type="entry name" value="HDOD"/>
    <property type="match status" value="1"/>
</dbReference>
<dbReference type="InterPro" id="IPR013976">
    <property type="entry name" value="HDOD"/>
</dbReference>
<dbReference type="InterPro" id="IPR003607">
    <property type="entry name" value="HD/PDEase_dom"/>
</dbReference>
<gene>
    <name evidence="2" type="ordered locus">Thivi_2463</name>
</gene>
<dbReference type="PANTHER" id="PTHR33525">
    <property type="match status" value="1"/>
</dbReference>
<keyword evidence="3" id="KW-1185">Reference proteome</keyword>
<dbReference type="STRING" id="765911.Thivi_2463"/>